<dbReference type="OrthoDB" id="5190473at2"/>
<proteinExistence type="predicted"/>
<evidence type="ECO:0000313" key="2">
    <source>
        <dbReference type="Proteomes" id="UP000247832"/>
    </source>
</evidence>
<dbReference type="RefSeq" id="WP_110503060.1">
    <property type="nucleotide sequence ID" value="NZ_QJVD01000047.1"/>
</dbReference>
<name>A0A2V5LE52_9MICC</name>
<gene>
    <name evidence="1" type="ORF">CVV68_21615</name>
</gene>
<dbReference type="EMBL" id="QJVD01000047">
    <property type="protein sequence ID" value="PYI64540.1"/>
    <property type="molecule type" value="Genomic_DNA"/>
</dbReference>
<dbReference type="Proteomes" id="UP000247832">
    <property type="component" value="Unassembled WGS sequence"/>
</dbReference>
<comment type="caution">
    <text evidence="1">The sequence shown here is derived from an EMBL/GenBank/DDBJ whole genome shotgun (WGS) entry which is preliminary data.</text>
</comment>
<organism evidence="1 2">
    <name type="scientific">Arthrobacter livingstonensis</name>
    <dbReference type="NCBI Taxonomy" id="670078"/>
    <lineage>
        <taxon>Bacteria</taxon>
        <taxon>Bacillati</taxon>
        <taxon>Actinomycetota</taxon>
        <taxon>Actinomycetes</taxon>
        <taxon>Micrococcales</taxon>
        <taxon>Micrococcaceae</taxon>
        <taxon>Arthrobacter</taxon>
    </lineage>
</organism>
<keyword evidence="2" id="KW-1185">Reference proteome</keyword>
<dbReference type="Gene3D" id="2.60.120.10">
    <property type="entry name" value="Jelly Rolls"/>
    <property type="match status" value="1"/>
</dbReference>
<reference evidence="1 2" key="1">
    <citation type="submission" date="2018-05" db="EMBL/GenBank/DDBJ databases">
        <title>Genetic diversity of glacier-inhabiting Cryobacterium bacteria in China and description of Cryobacterium mengkeensis sp. nov. and Arthrobacter glacialis sp. nov.</title>
        <authorList>
            <person name="Liu Q."/>
            <person name="Xin Y.-H."/>
        </authorList>
    </citation>
    <scope>NUCLEOTIDE SEQUENCE [LARGE SCALE GENOMIC DNA]</scope>
    <source>
        <strain evidence="1 2">LI2</strain>
    </source>
</reference>
<sequence length="117" mass="12363">MQRYSLEALARELLERTATSGGGHTVDTVGGGHERVLRQTVIALMQGANLAEHENPAKATLLLLRGAGAVERRRSGLLIVPDTHHSLQALEDSAVLLTVAKLSDGPAFVAQPPPPDS</sequence>
<evidence type="ECO:0000313" key="1">
    <source>
        <dbReference type="EMBL" id="PYI64540.1"/>
    </source>
</evidence>
<accession>A0A2V5LE52</accession>
<dbReference type="AlphaFoldDB" id="A0A2V5LE52"/>
<dbReference type="InterPro" id="IPR014710">
    <property type="entry name" value="RmlC-like_jellyroll"/>
</dbReference>
<protein>
    <submittedName>
        <fullName evidence="1">LuxR family transcriptional regulator</fullName>
    </submittedName>
</protein>